<dbReference type="PROSITE" id="PS51177">
    <property type="entry name" value="LUMAZINE_BIND"/>
    <property type="match status" value="2"/>
</dbReference>
<evidence type="ECO:0000256" key="4">
    <source>
        <dbReference type="ARBA" id="ARBA00012827"/>
    </source>
</evidence>
<evidence type="ECO:0000313" key="12">
    <source>
        <dbReference type="EMBL" id="WLR43792.1"/>
    </source>
</evidence>
<keyword evidence="6" id="KW-0686">Riboflavin biosynthesis</keyword>
<keyword evidence="13" id="KW-1185">Reference proteome</keyword>
<dbReference type="SUPFAM" id="SSF63380">
    <property type="entry name" value="Riboflavin synthase domain-like"/>
    <property type="match status" value="2"/>
</dbReference>
<dbReference type="RefSeq" id="WP_226538608.1">
    <property type="nucleotide sequence ID" value="NZ_CP129013.1"/>
</dbReference>
<evidence type="ECO:0000256" key="6">
    <source>
        <dbReference type="ARBA" id="ARBA00022619"/>
    </source>
</evidence>
<comment type="function">
    <text evidence="2">Catalyzes the dismutation of two molecules of 6,7-dimethyl-8-ribityllumazine, resulting in the formation of riboflavin and 5-amino-6-(D-ribitylamino)uracil.</text>
</comment>
<evidence type="ECO:0000256" key="3">
    <source>
        <dbReference type="ARBA" id="ARBA00004887"/>
    </source>
</evidence>
<accession>A0ABY9JWL5</accession>
<evidence type="ECO:0000256" key="9">
    <source>
        <dbReference type="NCBIfam" id="TIGR00187"/>
    </source>
</evidence>
<comment type="catalytic activity">
    <reaction evidence="1">
        <text>2 6,7-dimethyl-8-(1-D-ribityl)lumazine + H(+) = 5-amino-6-(D-ribitylamino)uracil + riboflavin</text>
        <dbReference type="Rhea" id="RHEA:20772"/>
        <dbReference type="ChEBI" id="CHEBI:15378"/>
        <dbReference type="ChEBI" id="CHEBI:15934"/>
        <dbReference type="ChEBI" id="CHEBI:57986"/>
        <dbReference type="ChEBI" id="CHEBI:58201"/>
        <dbReference type="EC" id="2.5.1.9"/>
    </reaction>
</comment>
<reference evidence="12 13" key="1">
    <citation type="submission" date="2023-06" db="EMBL/GenBank/DDBJ databases">
        <title>Five Gram-positive bacteria isolated from mangrove sediments in Shenzhen, Guangdong, China.</title>
        <authorList>
            <person name="Yu S."/>
            <person name="Zheng W."/>
            <person name="Huang Y."/>
        </authorList>
    </citation>
    <scope>NUCLEOTIDE SEQUENCE [LARGE SCALE GENOMIC DNA]</scope>
    <source>
        <strain evidence="12 13">SaN35-3</strain>
    </source>
</reference>
<dbReference type="PANTHER" id="PTHR21098:SF12">
    <property type="entry name" value="RIBOFLAVIN SYNTHASE"/>
    <property type="match status" value="1"/>
</dbReference>
<dbReference type="EC" id="2.5.1.9" evidence="4 9"/>
<dbReference type="InterPro" id="IPR017938">
    <property type="entry name" value="Riboflavin_synthase-like_b-brl"/>
</dbReference>
<keyword evidence="8" id="KW-0677">Repeat</keyword>
<comment type="pathway">
    <text evidence="3">Cofactor biosynthesis; riboflavin biosynthesis; riboflavin from 2-hydroxy-3-oxobutyl phosphate and 5-amino-6-(D-ribitylamino)uracil: step 2/2.</text>
</comment>
<gene>
    <name evidence="12" type="primary">ribE</name>
    <name evidence="12" type="ORF">LC087_06600</name>
</gene>
<protein>
    <recommendedName>
        <fullName evidence="5 9">Riboflavin synthase</fullName>
        <ecNumber evidence="4 9">2.5.1.9</ecNumber>
    </recommendedName>
</protein>
<dbReference type="CDD" id="cd00402">
    <property type="entry name" value="Riboflavin_synthase_like"/>
    <property type="match status" value="1"/>
</dbReference>
<dbReference type="InterPro" id="IPR026017">
    <property type="entry name" value="Lumazine-bd_dom"/>
</dbReference>
<evidence type="ECO:0000313" key="13">
    <source>
        <dbReference type="Proteomes" id="UP001197974"/>
    </source>
</evidence>
<keyword evidence="7 12" id="KW-0808">Transferase</keyword>
<feature type="repeat" description="Lumazine-binding" evidence="10">
    <location>
        <begin position="1"/>
        <end position="96"/>
    </location>
</feature>
<dbReference type="NCBIfam" id="TIGR00187">
    <property type="entry name" value="ribE"/>
    <property type="match status" value="1"/>
</dbReference>
<dbReference type="PANTHER" id="PTHR21098">
    <property type="entry name" value="RIBOFLAVIN SYNTHASE ALPHA CHAIN"/>
    <property type="match status" value="1"/>
</dbReference>
<dbReference type="Pfam" id="PF00677">
    <property type="entry name" value="Lum_binding"/>
    <property type="match status" value="2"/>
</dbReference>
<dbReference type="NCBIfam" id="NF009566">
    <property type="entry name" value="PRK13020.1"/>
    <property type="match status" value="1"/>
</dbReference>
<name>A0ABY9JWL5_9BACI</name>
<dbReference type="InterPro" id="IPR001783">
    <property type="entry name" value="Lumazine-bd"/>
</dbReference>
<organism evidence="12 13">
    <name type="scientific">Bacillus carboniphilus</name>
    <dbReference type="NCBI Taxonomy" id="86663"/>
    <lineage>
        <taxon>Bacteria</taxon>
        <taxon>Bacillati</taxon>
        <taxon>Bacillota</taxon>
        <taxon>Bacilli</taxon>
        <taxon>Bacillales</taxon>
        <taxon>Bacillaceae</taxon>
        <taxon>Bacillus</taxon>
    </lineage>
</organism>
<evidence type="ECO:0000256" key="5">
    <source>
        <dbReference type="ARBA" id="ARBA00013950"/>
    </source>
</evidence>
<feature type="repeat" description="Lumazine-binding" evidence="10">
    <location>
        <begin position="97"/>
        <end position="193"/>
    </location>
</feature>
<dbReference type="GO" id="GO:0004746">
    <property type="term" value="F:riboflavin synthase activity"/>
    <property type="evidence" value="ECO:0007669"/>
    <property type="project" value="UniProtKB-EC"/>
</dbReference>
<evidence type="ECO:0000256" key="7">
    <source>
        <dbReference type="ARBA" id="ARBA00022679"/>
    </source>
</evidence>
<dbReference type="NCBIfam" id="NF006767">
    <property type="entry name" value="PRK09289.1"/>
    <property type="match status" value="1"/>
</dbReference>
<dbReference type="Proteomes" id="UP001197974">
    <property type="component" value="Chromosome"/>
</dbReference>
<dbReference type="PIRSF" id="PIRSF000498">
    <property type="entry name" value="Riboflavin_syn_A"/>
    <property type="match status" value="1"/>
</dbReference>
<evidence type="ECO:0000256" key="2">
    <source>
        <dbReference type="ARBA" id="ARBA00002803"/>
    </source>
</evidence>
<feature type="domain" description="Lumazine-binding" evidence="11">
    <location>
        <begin position="97"/>
        <end position="193"/>
    </location>
</feature>
<feature type="domain" description="Lumazine-binding" evidence="11">
    <location>
        <begin position="1"/>
        <end position="96"/>
    </location>
</feature>
<evidence type="ECO:0000256" key="1">
    <source>
        <dbReference type="ARBA" id="ARBA00000968"/>
    </source>
</evidence>
<dbReference type="Gene3D" id="2.40.30.20">
    <property type="match status" value="2"/>
</dbReference>
<sequence>MFTGIIEEIGTVQSIKEQRNAAQMEIKAKRILEDVQVGDSIAVNGICLTVTNFEQEKFSVDVMPETIKVTNLIDLKVGSTVNLERSMSANGRFGGHFVSGHIDGVGQIIERRPESNAIYYRVKVNPSLSNLMIEKGSIAVDGTSLTIFDVEKDSFLVSIIPHTASETIIGQKREGDRVNIECDMLAKYVHRFTEQHGEKGMTFDWLNQQGILNK</sequence>
<proteinExistence type="predicted"/>
<dbReference type="EMBL" id="CP129013">
    <property type="protein sequence ID" value="WLR43792.1"/>
    <property type="molecule type" value="Genomic_DNA"/>
</dbReference>
<evidence type="ECO:0000256" key="8">
    <source>
        <dbReference type="ARBA" id="ARBA00022737"/>
    </source>
</evidence>
<evidence type="ECO:0000259" key="11">
    <source>
        <dbReference type="PROSITE" id="PS51177"/>
    </source>
</evidence>
<dbReference type="InterPro" id="IPR023366">
    <property type="entry name" value="ATP_synth_asu-like_sf"/>
</dbReference>
<evidence type="ECO:0000256" key="10">
    <source>
        <dbReference type="PROSITE-ProRule" id="PRU00524"/>
    </source>
</evidence>